<sequence length="123" mass="13578">MGYRLLADITVAVHIAFVAFVVVGGFLSLRWPRLLYAHVASVVWVCLLMLGLKLTCPLTAVENWARERGGEPGIPKGFVETHLTGTLYPTGLEWLFRTLVGVAIAGSWLLSKHRLFRTLGSET</sequence>
<organism evidence="2 3">
    <name type="scientific">Catenulispora yoronensis</name>
    <dbReference type="NCBI Taxonomy" id="450799"/>
    <lineage>
        <taxon>Bacteria</taxon>
        <taxon>Bacillati</taxon>
        <taxon>Actinomycetota</taxon>
        <taxon>Actinomycetes</taxon>
        <taxon>Catenulisporales</taxon>
        <taxon>Catenulisporaceae</taxon>
        <taxon>Catenulispora</taxon>
    </lineage>
</organism>
<evidence type="ECO:0000313" key="2">
    <source>
        <dbReference type="EMBL" id="GAA2057753.1"/>
    </source>
</evidence>
<dbReference type="EMBL" id="BAAAQN010000068">
    <property type="protein sequence ID" value="GAA2057753.1"/>
    <property type="molecule type" value="Genomic_DNA"/>
</dbReference>
<accession>A0ABN2VAV2</accession>
<evidence type="ECO:0000313" key="3">
    <source>
        <dbReference type="Proteomes" id="UP001500751"/>
    </source>
</evidence>
<feature type="transmembrane region" description="Helical" evidence="1">
    <location>
        <begin position="34"/>
        <end position="52"/>
    </location>
</feature>
<keyword evidence="1" id="KW-0812">Transmembrane</keyword>
<name>A0ABN2VAV2_9ACTN</name>
<evidence type="ECO:0000256" key="1">
    <source>
        <dbReference type="SAM" id="Phobius"/>
    </source>
</evidence>
<feature type="transmembrane region" description="Helical" evidence="1">
    <location>
        <begin position="6"/>
        <end position="27"/>
    </location>
</feature>
<protein>
    <submittedName>
        <fullName evidence="2">DUF2784 domain-containing protein</fullName>
    </submittedName>
</protein>
<dbReference type="Proteomes" id="UP001500751">
    <property type="component" value="Unassembled WGS sequence"/>
</dbReference>
<reference evidence="2 3" key="1">
    <citation type="journal article" date="2019" name="Int. J. Syst. Evol. Microbiol.">
        <title>The Global Catalogue of Microorganisms (GCM) 10K type strain sequencing project: providing services to taxonomists for standard genome sequencing and annotation.</title>
        <authorList>
            <consortium name="The Broad Institute Genomics Platform"/>
            <consortium name="The Broad Institute Genome Sequencing Center for Infectious Disease"/>
            <person name="Wu L."/>
            <person name="Ma J."/>
        </authorList>
    </citation>
    <scope>NUCLEOTIDE SEQUENCE [LARGE SCALE GENOMIC DNA]</scope>
    <source>
        <strain evidence="2 3">JCM 16014</strain>
    </source>
</reference>
<dbReference type="RefSeq" id="WP_344670860.1">
    <property type="nucleotide sequence ID" value="NZ_BAAAQN010000068.1"/>
</dbReference>
<keyword evidence="3" id="KW-1185">Reference proteome</keyword>
<dbReference type="Pfam" id="PF10861">
    <property type="entry name" value="DUF2784"/>
    <property type="match status" value="1"/>
</dbReference>
<gene>
    <name evidence="2" type="ORF">GCM10009839_79110</name>
</gene>
<dbReference type="InterPro" id="IPR021218">
    <property type="entry name" value="DUF2784"/>
</dbReference>
<keyword evidence="1" id="KW-1133">Transmembrane helix</keyword>
<proteinExistence type="predicted"/>
<comment type="caution">
    <text evidence="2">The sequence shown here is derived from an EMBL/GenBank/DDBJ whole genome shotgun (WGS) entry which is preliminary data.</text>
</comment>
<feature type="transmembrane region" description="Helical" evidence="1">
    <location>
        <begin position="94"/>
        <end position="111"/>
    </location>
</feature>
<keyword evidence="1" id="KW-0472">Membrane</keyword>